<dbReference type="PROSITE" id="PS00375">
    <property type="entry name" value="UDPGT"/>
    <property type="match status" value="1"/>
</dbReference>
<dbReference type="OMA" id="RRIVANM"/>
<keyword evidence="2 3" id="KW-0808">Transferase</keyword>
<name>J3LF30_ORYBR</name>
<evidence type="ECO:0000256" key="2">
    <source>
        <dbReference type="ARBA" id="ARBA00022679"/>
    </source>
</evidence>
<dbReference type="AlphaFoldDB" id="J3LF30"/>
<dbReference type="Proteomes" id="UP000006038">
    <property type="component" value="Unassembled WGS sequence"/>
</dbReference>
<dbReference type="InterPro" id="IPR035595">
    <property type="entry name" value="UDP_glycos_trans_CS"/>
</dbReference>
<dbReference type="PANTHER" id="PTHR48045">
    <property type="entry name" value="UDP-GLYCOSYLTRANSFERASE 72B1"/>
    <property type="match status" value="1"/>
</dbReference>
<evidence type="ECO:0000256" key="3">
    <source>
        <dbReference type="RuleBase" id="RU003718"/>
    </source>
</evidence>
<evidence type="ECO:0000256" key="1">
    <source>
        <dbReference type="ARBA" id="ARBA00009995"/>
    </source>
</evidence>
<dbReference type="PANTHER" id="PTHR48045:SF38">
    <property type="entry name" value="GLYCOSYLTRANSFERASE"/>
    <property type="match status" value="1"/>
</dbReference>
<organism evidence="4">
    <name type="scientific">Oryza brachyantha</name>
    <name type="common">malo sina</name>
    <dbReference type="NCBI Taxonomy" id="4533"/>
    <lineage>
        <taxon>Eukaryota</taxon>
        <taxon>Viridiplantae</taxon>
        <taxon>Streptophyta</taxon>
        <taxon>Embryophyta</taxon>
        <taxon>Tracheophyta</taxon>
        <taxon>Spermatophyta</taxon>
        <taxon>Magnoliopsida</taxon>
        <taxon>Liliopsida</taxon>
        <taxon>Poales</taxon>
        <taxon>Poaceae</taxon>
        <taxon>BOP clade</taxon>
        <taxon>Oryzoideae</taxon>
        <taxon>Oryzeae</taxon>
        <taxon>Oryzinae</taxon>
        <taxon>Oryza</taxon>
    </lineage>
</organism>
<dbReference type="InterPro" id="IPR002213">
    <property type="entry name" value="UDP_glucos_trans"/>
</dbReference>
<dbReference type="Gramene" id="OB02G32470.1">
    <property type="protein sequence ID" value="OB02G32470.1"/>
    <property type="gene ID" value="OB02G32470"/>
</dbReference>
<evidence type="ECO:0000313" key="4">
    <source>
        <dbReference type="EnsemblPlants" id="OB02G32470.1"/>
    </source>
</evidence>
<dbReference type="Gene3D" id="3.40.50.2000">
    <property type="entry name" value="Glycogen Phosphorylase B"/>
    <property type="match status" value="2"/>
</dbReference>
<keyword evidence="3" id="KW-0328">Glycosyltransferase</keyword>
<dbReference type="eggNOG" id="KOG1192">
    <property type="taxonomic scope" value="Eukaryota"/>
</dbReference>
<dbReference type="HOGENOM" id="CLU_001724_1_0_1"/>
<dbReference type="SUPFAM" id="SSF53756">
    <property type="entry name" value="UDP-Glycosyltransferase/glycogen phosphorylase"/>
    <property type="match status" value="1"/>
</dbReference>
<protein>
    <submittedName>
        <fullName evidence="4">Uncharacterized protein</fullName>
    </submittedName>
</protein>
<dbReference type="GO" id="GO:0008194">
    <property type="term" value="F:UDP-glycosyltransferase activity"/>
    <property type="evidence" value="ECO:0007669"/>
    <property type="project" value="InterPro"/>
</dbReference>
<dbReference type="FunFam" id="3.40.50.2000:FF:000122">
    <property type="entry name" value="Glycosyltransferase"/>
    <property type="match status" value="1"/>
</dbReference>
<dbReference type="Pfam" id="PF00201">
    <property type="entry name" value="UDPGT"/>
    <property type="match status" value="1"/>
</dbReference>
<sequence>MLASYRAVAAIPELIDKGFVSEYGIPILANGFNEDQSKVKANLHAEIISLFPAQLELSTKDLPWLVGDAATQKSRFTFWLRTMERARSLRCILVNSFPGEAPGGGVDVYHDQQQPLQHPQILPVGPLLANVVLDRPKENNNLQRSPLNNTGGMCQADRTCVEWLDQQLPGSVTYVSFGTWVAPIAPAEITELAAGLEATGRPFLWVLKDDPSWRAGLPAGYAEAISISGHGKIVAWAPQDDVLAHGAVGCYLTHCGWNSTLEAIRHGVRMLCYPMAGDQFINCAYIVRVWEIGFRLGSTNRGEVERCVGRIMEGEDGRRLQEKMDELRERVMAGEASSSCVAKRNIEAFVDGIKGPRLGLFWDNKY</sequence>
<proteinExistence type="inferred from homology"/>
<accession>J3LF30</accession>
<evidence type="ECO:0000313" key="5">
    <source>
        <dbReference type="Proteomes" id="UP000006038"/>
    </source>
</evidence>
<reference evidence="4" key="1">
    <citation type="submission" date="2013-04" db="UniProtKB">
        <authorList>
            <consortium name="EnsemblPlants"/>
        </authorList>
    </citation>
    <scope>IDENTIFICATION</scope>
</reference>
<dbReference type="EnsemblPlants" id="OB02G32470.1">
    <property type="protein sequence ID" value="OB02G32470.1"/>
    <property type="gene ID" value="OB02G32470"/>
</dbReference>
<dbReference type="CDD" id="cd03784">
    <property type="entry name" value="GT1_Gtf-like"/>
    <property type="match status" value="1"/>
</dbReference>
<comment type="similarity">
    <text evidence="1 3">Belongs to the UDP-glycosyltransferase family.</text>
</comment>
<keyword evidence="5" id="KW-1185">Reference proteome</keyword>